<comment type="caution">
    <text evidence="1">The sequence shown here is derived from an EMBL/GenBank/DDBJ whole genome shotgun (WGS) entry which is preliminary data.</text>
</comment>
<dbReference type="Proteomes" id="UP000326924">
    <property type="component" value="Unassembled WGS sequence"/>
</dbReference>
<gene>
    <name evidence="1" type="ORF">FN846DRAFT_918856</name>
</gene>
<reference evidence="1 2" key="1">
    <citation type="submission" date="2019-09" db="EMBL/GenBank/DDBJ databases">
        <title>Draft genome of the ectomycorrhizal ascomycete Sphaerosporella brunnea.</title>
        <authorList>
            <consortium name="DOE Joint Genome Institute"/>
            <person name="Benucci G.M."/>
            <person name="Marozzi G."/>
            <person name="Antonielli L."/>
            <person name="Sanchez S."/>
            <person name="Marco P."/>
            <person name="Wang X."/>
            <person name="Falini L.B."/>
            <person name="Barry K."/>
            <person name="Haridas S."/>
            <person name="Lipzen A."/>
            <person name="Labutti K."/>
            <person name="Grigoriev I.V."/>
            <person name="Murat C."/>
            <person name="Martin F."/>
            <person name="Albertini E."/>
            <person name="Donnini D."/>
            <person name="Bonito G."/>
        </authorList>
    </citation>
    <scope>NUCLEOTIDE SEQUENCE [LARGE SCALE GENOMIC DNA]</scope>
    <source>
        <strain evidence="1 2">Sb_GMNB300</strain>
    </source>
</reference>
<name>A0A5J5EZD5_9PEZI</name>
<dbReference type="Pfam" id="PF05238">
    <property type="entry name" value="CENP-N"/>
    <property type="match status" value="1"/>
</dbReference>
<dbReference type="EMBL" id="VXIS01000079">
    <property type="protein sequence ID" value="KAA8907443.1"/>
    <property type="molecule type" value="Genomic_DNA"/>
</dbReference>
<dbReference type="GO" id="GO:0034080">
    <property type="term" value="P:CENP-A containing chromatin assembly"/>
    <property type="evidence" value="ECO:0007669"/>
    <property type="project" value="InterPro"/>
</dbReference>
<dbReference type="InParanoid" id="A0A5J5EZD5"/>
<dbReference type="InterPro" id="IPR007902">
    <property type="entry name" value="Chl4/mis15/CENP-N"/>
</dbReference>
<evidence type="ECO:0000313" key="1">
    <source>
        <dbReference type="EMBL" id="KAA8907443.1"/>
    </source>
</evidence>
<keyword evidence="2" id="KW-1185">Reference proteome</keyword>
<dbReference type="GO" id="GO:0007059">
    <property type="term" value="P:chromosome segregation"/>
    <property type="evidence" value="ECO:0007669"/>
    <property type="project" value="InterPro"/>
</dbReference>
<dbReference type="OrthoDB" id="6585699at2759"/>
<proteinExistence type="predicted"/>
<organism evidence="1 2">
    <name type="scientific">Sphaerosporella brunnea</name>
    <dbReference type="NCBI Taxonomy" id="1250544"/>
    <lineage>
        <taxon>Eukaryota</taxon>
        <taxon>Fungi</taxon>
        <taxon>Dikarya</taxon>
        <taxon>Ascomycota</taxon>
        <taxon>Pezizomycotina</taxon>
        <taxon>Pezizomycetes</taxon>
        <taxon>Pezizales</taxon>
        <taxon>Pyronemataceae</taxon>
        <taxon>Sphaerosporella</taxon>
    </lineage>
</organism>
<accession>A0A5J5EZD5</accession>
<evidence type="ECO:0000313" key="2">
    <source>
        <dbReference type="Proteomes" id="UP000326924"/>
    </source>
</evidence>
<dbReference type="AlphaFoldDB" id="A0A5J5EZD5"/>
<sequence>MPTRKVPPSALRHATIVPHDRETRRLFTRLSKSSLISLAKSWLEPSRVNLFAPNFEVPGEEGELSLEEMVEAYDDLDRSTTIRAKDVAERMLENEWRDGATLLGIAELEWQFLIDHPASCKWQSFALSPLRDTKTPLRPRFHTPSFLTSLQSSLKPLQTAHFFSSTHPTLPLTMIRVSLHDPFTLPTYPQKRKMFWLAFPEGADHIFTTLGLTKTDGLYACVASGIENALSRAGCRFELKPGRFMAKTLESMMTHRGAAAASGGMAAGWSIYVDGFENSPLALPKEVAAESDGEGEEAVVKKRRKVVAARFGKMALDDGAALESAHFVLQEKFKDEEWTPKVEIRLEGSHVFAGIRQMAENGVGVNVEKLPGWMVGGEGVSSAFIREGKVFRRKADGKFSRV</sequence>
<protein>
    <submittedName>
        <fullName evidence="1">Centromere protein Chl4/mis15/CENP-N</fullName>
    </submittedName>
</protein>
<dbReference type="Gene3D" id="3.10.20.720">
    <property type="match status" value="1"/>
</dbReference>
<dbReference type="FunCoup" id="A0A5J5EZD5">
    <property type="interactions" value="42"/>
</dbReference>